<feature type="domain" description="T6SS Phospholipase effector Tle1-like catalytic" evidence="1">
    <location>
        <begin position="19"/>
        <end position="351"/>
    </location>
</feature>
<dbReference type="AlphaFoldDB" id="A0A8H2ZYQ6"/>
<gene>
    <name evidence="2" type="ORF">RDB_LOCUS11434</name>
</gene>
<dbReference type="InterPro" id="IPR018712">
    <property type="entry name" value="Tle1-like_cat"/>
</dbReference>
<proteinExistence type="predicted"/>
<dbReference type="InterPro" id="IPR029058">
    <property type="entry name" value="AB_hydrolase_fold"/>
</dbReference>
<organism evidence="2 3">
    <name type="scientific">Rhizoctonia solani</name>
    <dbReference type="NCBI Taxonomy" id="456999"/>
    <lineage>
        <taxon>Eukaryota</taxon>
        <taxon>Fungi</taxon>
        <taxon>Dikarya</taxon>
        <taxon>Basidiomycota</taxon>
        <taxon>Agaricomycotina</taxon>
        <taxon>Agaricomycetes</taxon>
        <taxon>Cantharellales</taxon>
        <taxon>Ceratobasidiaceae</taxon>
        <taxon>Rhizoctonia</taxon>
    </lineage>
</organism>
<dbReference type="Pfam" id="PF09994">
    <property type="entry name" value="T6SS_Tle1-like_cat"/>
    <property type="match status" value="1"/>
</dbReference>
<dbReference type="SUPFAM" id="SSF53474">
    <property type="entry name" value="alpha/beta-Hydrolases"/>
    <property type="match status" value="1"/>
</dbReference>
<dbReference type="PANTHER" id="PTHR33840">
    <property type="match status" value="1"/>
</dbReference>
<evidence type="ECO:0000313" key="3">
    <source>
        <dbReference type="Proteomes" id="UP000663840"/>
    </source>
</evidence>
<name>A0A8H2ZYQ6_9AGAM</name>
<reference evidence="2" key="1">
    <citation type="submission" date="2021-01" db="EMBL/GenBank/DDBJ databases">
        <authorList>
            <person name="Kaushik A."/>
        </authorList>
    </citation>
    <scope>NUCLEOTIDE SEQUENCE</scope>
    <source>
        <strain evidence="2">AG1-1A</strain>
    </source>
</reference>
<comment type="caution">
    <text evidence="2">The sequence shown here is derived from an EMBL/GenBank/DDBJ whole genome shotgun (WGS) entry which is preliminary data.</text>
</comment>
<evidence type="ECO:0000259" key="1">
    <source>
        <dbReference type="Pfam" id="PF09994"/>
    </source>
</evidence>
<protein>
    <recommendedName>
        <fullName evidence="1">T6SS Phospholipase effector Tle1-like catalytic domain-containing protein</fullName>
    </recommendedName>
</protein>
<sequence>MKDTSTCDARSTDGLSATRSIVLCFDGTSNHFSERNTNVVKLVELLYKNDPSTQMVYYQTGVGTYSHPGFWTSITEVIAKKADEAVAWYLYQHVIDGYRFIMESYREGDEISIFGFSRGAYTARALAGMLHAVGILPKHNLEHIPFAYQVYAGKISAQQSREWRPTGDAGLGESQEGLLGALNIEKNEHDRERSSSNPDEVNPKSYKMTFCTPVKISFLGVWDTVGSVGALKRETLPWIEYNPSVIHFRHALALDEFRGHFIPSVWDHGRTVRGSQTAVEMWFRGSHSDVGGGSPLTDRARRNPVSRFWDKVFIRIYSLFGKRAFPFPRWVVGRGRLPDMSNISFRWMMNQCISTPNVRIRLDASSLARYEKAGILAPPIGRSGHTPLGRALDTYDSTKEPYEATEDSPWWWLMEVLPLPKPSQRNVDRSVVETTYWPNLKAGRRIGNQPVDQIFLHRSAHELQQSGYRYRAKFKNTPQVRD</sequence>
<dbReference type="EMBL" id="CAJMWR010000219">
    <property type="protein sequence ID" value="CAE6357304.1"/>
    <property type="molecule type" value="Genomic_DNA"/>
</dbReference>
<accession>A0A8H2ZYQ6</accession>
<dbReference type="PANTHER" id="PTHR33840:SF2">
    <property type="entry name" value="TLE1 PHOSPHOLIPASE DOMAIN-CONTAINING PROTEIN"/>
    <property type="match status" value="1"/>
</dbReference>
<dbReference type="Proteomes" id="UP000663840">
    <property type="component" value="Unassembled WGS sequence"/>
</dbReference>
<evidence type="ECO:0000313" key="2">
    <source>
        <dbReference type="EMBL" id="CAE6357304.1"/>
    </source>
</evidence>